<dbReference type="SUPFAM" id="SSF53756">
    <property type="entry name" value="UDP-Glycosyltransferase/glycogen phosphorylase"/>
    <property type="match status" value="1"/>
</dbReference>
<dbReference type="STRING" id="561720.SAMN06275492_11447"/>
<dbReference type="Pfam" id="PF02684">
    <property type="entry name" value="LpxB"/>
    <property type="match status" value="1"/>
</dbReference>
<dbReference type="EMBL" id="FXBB01000014">
    <property type="protein sequence ID" value="SMG29848.1"/>
    <property type="molecule type" value="Genomic_DNA"/>
</dbReference>
<keyword evidence="6" id="KW-0328">Glycosyltransferase</keyword>
<evidence type="ECO:0000256" key="4">
    <source>
        <dbReference type="ARBA" id="ARBA00022516"/>
    </source>
</evidence>
<dbReference type="InterPro" id="IPR003835">
    <property type="entry name" value="Glyco_trans_19"/>
</dbReference>
<proteinExistence type="predicted"/>
<dbReference type="PANTHER" id="PTHR30372:SF4">
    <property type="entry name" value="LIPID-A-DISACCHARIDE SYNTHASE, MITOCHONDRIAL-RELATED"/>
    <property type="match status" value="1"/>
</dbReference>
<evidence type="ECO:0000256" key="3">
    <source>
        <dbReference type="ARBA" id="ARBA00020902"/>
    </source>
</evidence>
<evidence type="ECO:0000256" key="5">
    <source>
        <dbReference type="ARBA" id="ARBA00022556"/>
    </source>
</evidence>
<evidence type="ECO:0000313" key="11">
    <source>
        <dbReference type="Proteomes" id="UP000193355"/>
    </source>
</evidence>
<reference evidence="11" key="1">
    <citation type="submission" date="2017-04" db="EMBL/GenBank/DDBJ databases">
        <authorList>
            <person name="Varghese N."/>
            <person name="Submissions S."/>
        </authorList>
    </citation>
    <scope>NUCLEOTIDE SEQUENCE [LARGE SCALE GENOMIC DNA]</scope>
    <source>
        <strain evidence="11">USBA 82</strain>
    </source>
</reference>
<evidence type="ECO:0000256" key="8">
    <source>
        <dbReference type="ARBA" id="ARBA00023098"/>
    </source>
</evidence>
<protein>
    <recommendedName>
        <fullName evidence="3">Lipid-A-disaccharide synthase</fullName>
        <ecNumber evidence="2">2.4.1.182</ecNumber>
    </recommendedName>
</protein>
<sequence>MSIFLSCGEASGDNLLSSLALSLREQGYHGPLWGMGGPSSQAAGVECLWPSSELHIMGITQALKALPRLNGLADRICDEIIRRKPSKVVVADSPDFHIPLVRRLRRRGYGGKTIFLSPPTVWAWRKGRVVPLRELFDLCLPLFGFEDRYLRSYGVTSSWIGHPMVDSFGPPSPPPGDGVVALLPGSRKSEVSSLLPVLLDLSRGLKKAGLRPVFSVAPSFHGAFRDDLLKKLQGQKVFTGDALDLIERSDLVVGASGTVAVEAMMARRFMVVLYRSGALEWFVYRNFIKLPYISIPNVMTGRSLFPERLQDRCNPSAIWGDIRSFMASKCRRERVYRGLDLARSKMGSPGAKVFWAKSVIEL</sequence>
<dbReference type="GO" id="GO:0005543">
    <property type="term" value="F:phospholipid binding"/>
    <property type="evidence" value="ECO:0007669"/>
    <property type="project" value="TreeGrafter"/>
</dbReference>
<dbReference type="Proteomes" id="UP000193355">
    <property type="component" value="Unassembled WGS sequence"/>
</dbReference>
<evidence type="ECO:0000256" key="9">
    <source>
        <dbReference type="ARBA" id="ARBA00048975"/>
    </source>
</evidence>
<dbReference type="AlphaFoldDB" id="A0A1X7JNS7"/>
<dbReference type="EC" id="2.4.1.182" evidence="2"/>
<evidence type="ECO:0000256" key="7">
    <source>
        <dbReference type="ARBA" id="ARBA00022679"/>
    </source>
</evidence>
<evidence type="ECO:0000256" key="1">
    <source>
        <dbReference type="ARBA" id="ARBA00002056"/>
    </source>
</evidence>
<name>A0A1X7JNS7_9BACT</name>
<dbReference type="GO" id="GO:0008915">
    <property type="term" value="F:lipid-A-disaccharide synthase activity"/>
    <property type="evidence" value="ECO:0007669"/>
    <property type="project" value="UniProtKB-EC"/>
</dbReference>
<dbReference type="GO" id="GO:0009245">
    <property type="term" value="P:lipid A biosynthetic process"/>
    <property type="evidence" value="ECO:0007669"/>
    <property type="project" value="UniProtKB-KW"/>
</dbReference>
<gene>
    <name evidence="10" type="ORF">SAMN06275492_11447</name>
</gene>
<keyword evidence="5" id="KW-0441">Lipid A biosynthesis</keyword>
<evidence type="ECO:0000256" key="6">
    <source>
        <dbReference type="ARBA" id="ARBA00022676"/>
    </source>
</evidence>
<comment type="function">
    <text evidence="1">Condensation of UDP-2,3-diacylglucosamine and 2,3-diacylglucosamine-1-phosphate to form lipid A disaccharide, a precursor of lipid A, a phosphorylated glycolipid that anchors the lipopolysaccharide to the outer membrane of the cell.</text>
</comment>
<evidence type="ECO:0000313" key="10">
    <source>
        <dbReference type="EMBL" id="SMG29848.1"/>
    </source>
</evidence>
<dbReference type="RefSeq" id="WP_085544592.1">
    <property type="nucleotide sequence ID" value="NZ_FXBB01000014.1"/>
</dbReference>
<keyword evidence="11" id="KW-1185">Reference proteome</keyword>
<evidence type="ECO:0000256" key="2">
    <source>
        <dbReference type="ARBA" id="ARBA00012687"/>
    </source>
</evidence>
<dbReference type="PANTHER" id="PTHR30372">
    <property type="entry name" value="LIPID-A-DISACCHARIDE SYNTHASE"/>
    <property type="match status" value="1"/>
</dbReference>
<accession>A0A1X7JNS7</accession>
<keyword evidence="4" id="KW-0444">Lipid biosynthesis</keyword>
<keyword evidence="8" id="KW-0443">Lipid metabolism</keyword>
<dbReference type="GO" id="GO:0016020">
    <property type="term" value="C:membrane"/>
    <property type="evidence" value="ECO:0007669"/>
    <property type="project" value="GOC"/>
</dbReference>
<comment type="catalytic activity">
    <reaction evidence="9">
        <text>a lipid X + a UDP-2-N,3-O-bis[(3R)-3-hydroxyacyl]-alpha-D-glucosamine = a lipid A disaccharide + UDP + H(+)</text>
        <dbReference type="Rhea" id="RHEA:67828"/>
        <dbReference type="ChEBI" id="CHEBI:15378"/>
        <dbReference type="ChEBI" id="CHEBI:58223"/>
        <dbReference type="ChEBI" id="CHEBI:137748"/>
        <dbReference type="ChEBI" id="CHEBI:176338"/>
        <dbReference type="ChEBI" id="CHEBI:176343"/>
        <dbReference type="EC" id="2.4.1.182"/>
    </reaction>
</comment>
<organism evidence="10 11">
    <name type="scientific">Dethiosulfovibrio salsuginis</name>
    <dbReference type="NCBI Taxonomy" id="561720"/>
    <lineage>
        <taxon>Bacteria</taxon>
        <taxon>Thermotogati</taxon>
        <taxon>Synergistota</taxon>
        <taxon>Synergistia</taxon>
        <taxon>Synergistales</taxon>
        <taxon>Dethiosulfovibrionaceae</taxon>
        <taxon>Dethiosulfovibrio</taxon>
    </lineage>
</organism>
<dbReference type="OrthoDB" id="9801642at2"/>
<keyword evidence="7" id="KW-0808">Transferase</keyword>